<evidence type="ECO:0000313" key="3">
    <source>
        <dbReference type="Proteomes" id="UP000054815"/>
    </source>
</evidence>
<proteinExistence type="predicted"/>
<keyword evidence="1" id="KW-0812">Transmembrane</keyword>
<evidence type="ECO:0000313" key="2">
    <source>
        <dbReference type="EMBL" id="KRX86460.1"/>
    </source>
</evidence>
<protein>
    <submittedName>
        <fullName evidence="2">Uncharacterized protein</fullName>
    </submittedName>
</protein>
<dbReference type="Proteomes" id="UP000054815">
    <property type="component" value="Unassembled WGS sequence"/>
</dbReference>
<dbReference type="EMBL" id="JYDU01000373">
    <property type="protein sequence ID" value="KRX86460.1"/>
    <property type="molecule type" value="Genomic_DNA"/>
</dbReference>
<evidence type="ECO:0000256" key="1">
    <source>
        <dbReference type="SAM" id="Phobius"/>
    </source>
</evidence>
<reference evidence="2 3" key="1">
    <citation type="submission" date="2015-01" db="EMBL/GenBank/DDBJ databases">
        <title>Evolution of Trichinella species and genotypes.</title>
        <authorList>
            <person name="Korhonen P.K."/>
            <person name="Edoardo P."/>
            <person name="Giuseppe L.R."/>
            <person name="Gasser R.B."/>
        </authorList>
    </citation>
    <scope>NUCLEOTIDE SEQUENCE [LARGE SCALE GENOMIC DNA]</scope>
    <source>
        <strain evidence="2">ISS141</strain>
    </source>
</reference>
<keyword evidence="1" id="KW-1133">Transmembrane helix</keyword>
<dbReference type="AlphaFoldDB" id="A0A0V0XEN9"/>
<accession>A0A0V0XEN9</accession>
<keyword evidence="1" id="KW-0472">Membrane</keyword>
<organism evidence="2 3">
    <name type="scientific">Trichinella pseudospiralis</name>
    <name type="common">Parasitic roundworm</name>
    <dbReference type="NCBI Taxonomy" id="6337"/>
    <lineage>
        <taxon>Eukaryota</taxon>
        <taxon>Metazoa</taxon>
        <taxon>Ecdysozoa</taxon>
        <taxon>Nematoda</taxon>
        <taxon>Enoplea</taxon>
        <taxon>Dorylaimia</taxon>
        <taxon>Trichinellida</taxon>
        <taxon>Trichinellidae</taxon>
        <taxon>Trichinella</taxon>
    </lineage>
</organism>
<feature type="transmembrane region" description="Helical" evidence="1">
    <location>
        <begin position="12"/>
        <end position="36"/>
    </location>
</feature>
<sequence>MLCNAPHSLGYLVSFFSIHDLFYFYFQACLIATHIASCGSSLLAAIAALVLLILLSGIFIIRKQSEM</sequence>
<name>A0A0V0XEN9_TRIPS</name>
<feature type="transmembrane region" description="Helical" evidence="1">
    <location>
        <begin position="42"/>
        <end position="61"/>
    </location>
</feature>
<gene>
    <name evidence="2" type="ORF">T4E_1788</name>
</gene>
<comment type="caution">
    <text evidence="2">The sequence shown here is derived from an EMBL/GenBank/DDBJ whole genome shotgun (WGS) entry which is preliminary data.</text>
</comment>